<reference evidence="2 3" key="2">
    <citation type="submission" date="2018-12" db="EMBL/GenBank/DDBJ databases">
        <title>Nakamurella antarcticus sp. nov., isolated from Antarctica South Shetland Islands soil.</title>
        <authorList>
            <person name="Peng F."/>
        </authorList>
    </citation>
    <scope>NUCLEOTIDE SEQUENCE [LARGE SCALE GENOMIC DNA]</scope>
    <source>
        <strain evidence="2 3">S14-144</strain>
    </source>
</reference>
<accession>A0A3G8ZQJ0</accession>
<organism evidence="2 3">
    <name type="scientific">Nakamurella antarctica</name>
    <dbReference type="NCBI Taxonomy" id="1902245"/>
    <lineage>
        <taxon>Bacteria</taxon>
        <taxon>Bacillati</taxon>
        <taxon>Actinomycetota</taxon>
        <taxon>Actinomycetes</taxon>
        <taxon>Nakamurellales</taxon>
        <taxon>Nakamurellaceae</taxon>
        <taxon>Nakamurella</taxon>
    </lineage>
</organism>
<evidence type="ECO:0000313" key="2">
    <source>
        <dbReference type="EMBL" id="AZI56824.1"/>
    </source>
</evidence>
<sequence length="388" mass="40497">MRTLPNPLAEIPWPALSESSRLVLIDLLVHGSSSRADLARQSGVSPASLTRITRSMVSRGLLKDSEAAPSNGLGRPASPVELNVDKGHLVGINLTATELRVARTDLRATVLFEQVIPIGANDPASVADLIAQVTTEQIAVDPSVFAVGVSLAGPVPPHSEVITASPFLGWSQVPLVDLVRRRTGITIVVENDVRALTAAEHWFGAAAGLRNFVLITIGAGVGCGMVVDNRLLDGTGFVGQVGHLPITDSGPFCERGHRGCVRAYLSSGSITRQVASAPGNTDVSYEDVIELAAAGDPVAGQVVNAAGMALGVLIGTVATIVGPEKVLVSGEGITVVPGVLPLVLEHARRTQHWATELAPVEVSPFDGTEWARGAAVVALRRQIERVET</sequence>
<dbReference type="InterPro" id="IPR000600">
    <property type="entry name" value="ROK"/>
</dbReference>
<dbReference type="KEGG" id="nak:EH165_00200"/>
<dbReference type="Gene3D" id="3.30.420.40">
    <property type="match status" value="2"/>
</dbReference>
<name>A0A3G8ZQJ0_9ACTN</name>
<dbReference type="InterPro" id="IPR036390">
    <property type="entry name" value="WH_DNA-bd_sf"/>
</dbReference>
<evidence type="ECO:0000313" key="3">
    <source>
        <dbReference type="Proteomes" id="UP000268084"/>
    </source>
</evidence>
<dbReference type="OrthoDB" id="3464494at2"/>
<proteinExistence type="inferred from homology"/>
<dbReference type="Pfam" id="PF00480">
    <property type="entry name" value="ROK"/>
    <property type="match status" value="1"/>
</dbReference>
<gene>
    <name evidence="2" type="ORF">EH165_00200</name>
</gene>
<dbReference type="PROSITE" id="PS01125">
    <property type="entry name" value="ROK"/>
    <property type="match status" value="1"/>
</dbReference>
<dbReference type="SUPFAM" id="SSF46785">
    <property type="entry name" value="Winged helix' DNA-binding domain"/>
    <property type="match status" value="1"/>
</dbReference>
<dbReference type="EMBL" id="CP034170">
    <property type="protein sequence ID" value="AZI56824.1"/>
    <property type="molecule type" value="Genomic_DNA"/>
</dbReference>
<dbReference type="PANTHER" id="PTHR18964:SF149">
    <property type="entry name" value="BIFUNCTIONAL UDP-N-ACETYLGLUCOSAMINE 2-EPIMERASE_N-ACETYLMANNOSAMINE KINASE"/>
    <property type="match status" value="1"/>
</dbReference>
<dbReference type="InterPro" id="IPR043129">
    <property type="entry name" value="ATPase_NBD"/>
</dbReference>
<dbReference type="RefSeq" id="WP_124797509.1">
    <property type="nucleotide sequence ID" value="NZ_CP034170.1"/>
</dbReference>
<keyword evidence="3" id="KW-1185">Reference proteome</keyword>
<dbReference type="SUPFAM" id="SSF53067">
    <property type="entry name" value="Actin-like ATPase domain"/>
    <property type="match status" value="1"/>
</dbReference>
<dbReference type="Gene3D" id="1.10.10.10">
    <property type="entry name" value="Winged helix-like DNA-binding domain superfamily/Winged helix DNA-binding domain"/>
    <property type="match status" value="1"/>
</dbReference>
<comment type="similarity">
    <text evidence="1">Belongs to the ROK (NagC/XylR) family.</text>
</comment>
<dbReference type="PANTHER" id="PTHR18964">
    <property type="entry name" value="ROK (REPRESSOR, ORF, KINASE) FAMILY"/>
    <property type="match status" value="1"/>
</dbReference>
<dbReference type="InterPro" id="IPR049874">
    <property type="entry name" value="ROK_cs"/>
</dbReference>
<protein>
    <submittedName>
        <fullName evidence="2">ROK family transcriptional regulator</fullName>
    </submittedName>
</protein>
<dbReference type="AlphaFoldDB" id="A0A3G8ZQJ0"/>
<evidence type="ECO:0000256" key="1">
    <source>
        <dbReference type="ARBA" id="ARBA00006479"/>
    </source>
</evidence>
<dbReference type="InterPro" id="IPR036388">
    <property type="entry name" value="WH-like_DNA-bd_sf"/>
</dbReference>
<reference evidence="2 3" key="1">
    <citation type="submission" date="2018-11" db="EMBL/GenBank/DDBJ databases">
        <authorList>
            <person name="Da X."/>
        </authorList>
    </citation>
    <scope>NUCLEOTIDE SEQUENCE [LARGE SCALE GENOMIC DNA]</scope>
    <source>
        <strain evidence="2 3">S14-144</strain>
    </source>
</reference>
<dbReference type="Proteomes" id="UP000268084">
    <property type="component" value="Chromosome"/>
</dbReference>